<reference evidence="2" key="2">
    <citation type="submission" date="2019-02" db="EMBL/GenBank/DDBJ databases">
        <title>Granulicella sibirica sp. nov., a psychrotolerant acidobacterium isolated from an organic soil layer in forested tundra, West Siberia.</title>
        <authorList>
            <person name="Oshkin I.Y."/>
            <person name="Kulichevskaya I.S."/>
            <person name="Rijpstra W.I.C."/>
            <person name="Sinninghe Damste J.S."/>
            <person name="Rakitin A.L."/>
            <person name="Ravin N.V."/>
            <person name="Dedysh S.N."/>
        </authorList>
    </citation>
    <scope>NUCLEOTIDE SEQUENCE [LARGE SCALE GENOMIC DNA]</scope>
    <source>
        <strain evidence="2">AF10</strain>
    </source>
</reference>
<organism evidence="1 2">
    <name type="scientific">Granulicella sibirica</name>
    <dbReference type="NCBI Taxonomy" id="2479048"/>
    <lineage>
        <taxon>Bacteria</taxon>
        <taxon>Pseudomonadati</taxon>
        <taxon>Acidobacteriota</taxon>
        <taxon>Terriglobia</taxon>
        <taxon>Terriglobales</taxon>
        <taxon>Acidobacteriaceae</taxon>
        <taxon>Granulicella</taxon>
    </lineage>
</organism>
<reference evidence="1 2" key="1">
    <citation type="submission" date="2018-11" db="EMBL/GenBank/DDBJ databases">
        <authorList>
            <person name="Mardanov A.V."/>
            <person name="Ravin N.V."/>
            <person name="Dedysh S.N."/>
        </authorList>
    </citation>
    <scope>NUCLEOTIDE SEQUENCE [LARGE SCALE GENOMIC DNA]</scope>
    <source>
        <strain evidence="1 2">AF10</strain>
    </source>
</reference>
<keyword evidence="2" id="KW-1185">Reference proteome</keyword>
<dbReference type="EMBL" id="RDSM01000003">
    <property type="protein sequence ID" value="RXH55396.1"/>
    <property type="molecule type" value="Genomic_DNA"/>
</dbReference>
<evidence type="ECO:0000313" key="2">
    <source>
        <dbReference type="Proteomes" id="UP000289437"/>
    </source>
</evidence>
<accession>A0A4Q0T1S9</accession>
<name>A0A4Q0T1S9_9BACT</name>
<dbReference type="Proteomes" id="UP000289437">
    <property type="component" value="Unassembled WGS sequence"/>
</dbReference>
<proteinExistence type="predicted"/>
<sequence length="48" mass="5611">MNLKFSRKLFERTAAMKKSHFREEQIIGILKQGEAGIRTSMPKWILSC</sequence>
<comment type="caution">
    <text evidence="1">The sequence shown here is derived from an EMBL/GenBank/DDBJ whole genome shotgun (WGS) entry which is preliminary data.</text>
</comment>
<evidence type="ECO:0000313" key="1">
    <source>
        <dbReference type="EMBL" id="RXH55396.1"/>
    </source>
</evidence>
<protein>
    <submittedName>
        <fullName evidence="1">Uncharacterized protein</fullName>
    </submittedName>
</protein>
<dbReference type="AlphaFoldDB" id="A0A4Q0T1S9"/>
<gene>
    <name evidence="1" type="ORF">GRAN_4500</name>
</gene>